<dbReference type="HOGENOM" id="CLU_422406_0_0_1"/>
<feature type="region of interest" description="Disordered" evidence="2">
    <location>
        <begin position="472"/>
        <end position="493"/>
    </location>
</feature>
<gene>
    <name evidence="3" type="ORF">GUITHDRAFT_118650</name>
</gene>
<dbReference type="Gene3D" id="1.25.40.10">
    <property type="entry name" value="Tetratricopeptide repeat domain"/>
    <property type="match status" value="1"/>
</dbReference>
<feature type="region of interest" description="Disordered" evidence="2">
    <location>
        <begin position="167"/>
        <end position="214"/>
    </location>
</feature>
<dbReference type="Proteomes" id="UP000011087">
    <property type="component" value="Unassembled WGS sequence"/>
</dbReference>
<sequence length="649" mass="74043">MKAVSLNNLGCFYKSRRKWHSALRYLEQALRLELMLDSSPGPAGTMMSVGLEEEQEEEEEEAAVIRLAALYNAGAQYEAMEQLEEASRMYEQAFEVSKKLWGEHHAKSRAMRCAADEKTLLQGREELEEAKAKAREERERRGEEAEEEDGRTEELLEITLWVRTSLDKEREEAEEAAARAEKERMEMEAAEAVWEKERREAEEAEKAAEKERAAVEEKEKMLLKEEEEAIAAEEEVQSLLEEEERRRAKAAGMRKKSEELIAELTQRNQGEREKEDEEEAWRKYDEALEELRAAEAEEAEAEGRRRQAEEVARREREEAEAARQEAEQQRVKAEEAERVAEKERAEMQEAEEELARERREFEAAKEEAMREQREYEQVLEQQQQQAHPLEAAQAAREEGMATRIRAAARRLLAFSSASTVIALSSIGSRLPVAPLLLQAPDVPVLHDDGSSSLLHVLVLPAVEETMSAAVKRIRAKEEGGEREEESEQGTRKQQEQLTDLILVVASSLEFLHDHKIVLGRVQADSWGFSQGRWLLFDLDVAHKEGELLDHRAWDLLDYRVPELQEARERKELHRLCAHPSQDVFLAGALFYEFLFARSIPEGVEDAGAGAGVCDAIMSYILSNCLTRTAADRFSSKDILKALELRASAS</sequence>
<dbReference type="EMBL" id="JH993095">
    <property type="protein sequence ID" value="EKX35205.1"/>
    <property type="molecule type" value="Genomic_DNA"/>
</dbReference>
<proteinExistence type="predicted"/>
<feature type="repeat" description="TPR" evidence="1">
    <location>
        <begin position="67"/>
        <end position="100"/>
    </location>
</feature>
<evidence type="ECO:0000256" key="1">
    <source>
        <dbReference type="PROSITE-ProRule" id="PRU00339"/>
    </source>
</evidence>
<dbReference type="EnsemblProtists" id="EKX35205">
    <property type="protein sequence ID" value="EKX35205"/>
    <property type="gene ID" value="GUITHDRAFT_118650"/>
</dbReference>
<feature type="region of interest" description="Disordered" evidence="2">
    <location>
        <begin position="128"/>
        <end position="152"/>
    </location>
</feature>
<accession>L1IHA1</accession>
<name>L1IHA1_GUITC</name>
<dbReference type="RefSeq" id="XP_005822185.1">
    <property type="nucleotide sequence ID" value="XM_005822128.1"/>
</dbReference>
<dbReference type="KEGG" id="gtt:GUITHDRAFT_118650"/>
<dbReference type="SMART" id="SM00028">
    <property type="entry name" value="TPR"/>
    <property type="match status" value="2"/>
</dbReference>
<evidence type="ECO:0000313" key="5">
    <source>
        <dbReference type="Proteomes" id="UP000011087"/>
    </source>
</evidence>
<dbReference type="InterPro" id="IPR011009">
    <property type="entry name" value="Kinase-like_dom_sf"/>
</dbReference>
<dbReference type="PROSITE" id="PS50005">
    <property type="entry name" value="TPR"/>
    <property type="match status" value="1"/>
</dbReference>
<dbReference type="AlphaFoldDB" id="L1IHA1"/>
<keyword evidence="5" id="KW-1185">Reference proteome</keyword>
<reference evidence="3 5" key="1">
    <citation type="journal article" date="2012" name="Nature">
        <title>Algal genomes reveal evolutionary mosaicism and the fate of nucleomorphs.</title>
        <authorList>
            <consortium name="DOE Joint Genome Institute"/>
            <person name="Curtis B.A."/>
            <person name="Tanifuji G."/>
            <person name="Burki F."/>
            <person name="Gruber A."/>
            <person name="Irimia M."/>
            <person name="Maruyama S."/>
            <person name="Arias M.C."/>
            <person name="Ball S.G."/>
            <person name="Gile G.H."/>
            <person name="Hirakawa Y."/>
            <person name="Hopkins J.F."/>
            <person name="Kuo A."/>
            <person name="Rensing S.A."/>
            <person name="Schmutz J."/>
            <person name="Symeonidi A."/>
            <person name="Elias M."/>
            <person name="Eveleigh R.J."/>
            <person name="Herman E.K."/>
            <person name="Klute M.J."/>
            <person name="Nakayama T."/>
            <person name="Obornik M."/>
            <person name="Reyes-Prieto A."/>
            <person name="Armbrust E.V."/>
            <person name="Aves S.J."/>
            <person name="Beiko R.G."/>
            <person name="Coutinho P."/>
            <person name="Dacks J.B."/>
            <person name="Durnford D.G."/>
            <person name="Fast N.M."/>
            <person name="Green B.R."/>
            <person name="Grisdale C.J."/>
            <person name="Hempel F."/>
            <person name="Henrissat B."/>
            <person name="Hoppner M.P."/>
            <person name="Ishida K."/>
            <person name="Kim E."/>
            <person name="Koreny L."/>
            <person name="Kroth P.G."/>
            <person name="Liu Y."/>
            <person name="Malik S.B."/>
            <person name="Maier U.G."/>
            <person name="McRose D."/>
            <person name="Mock T."/>
            <person name="Neilson J.A."/>
            <person name="Onodera N.T."/>
            <person name="Poole A.M."/>
            <person name="Pritham E.J."/>
            <person name="Richards T.A."/>
            <person name="Rocap G."/>
            <person name="Roy S.W."/>
            <person name="Sarai C."/>
            <person name="Schaack S."/>
            <person name="Shirato S."/>
            <person name="Slamovits C.H."/>
            <person name="Spencer D.F."/>
            <person name="Suzuki S."/>
            <person name="Worden A.Z."/>
            <person name="Zauner S."/>
            <person name="Barry K."/>
            <person name="Bell C."/>
            <person name="Bharti A.K."/>
            <person name="Crow J.A."/>
            <person name="Grimwood J."/>
            <person name="Kramer R."/>
            <person name="Lindquist E."/>
            <person name="Lucas S."/>
            <person name="Salamov A."/>
            <person name="McFadden G.I."/>
            <person name="Lane C.E."/>
            <person name="Keeling P.J."/>
            <person name="Gray M.W."/>
            <person name="Grigoriev I.V."/>
            <person name="Archibald J.M."/>
        </authorList>
    </citation>
    <scope>NUCLEOTIDE SEQUENCE</scope>
    <source>
        <strain evidence="3 5">CCMP2712</strain>
    </source>
</reference>
<reference evidence="4" key="3">
    <citation type="submission" date="2016-03" db="UniProtKB">
        <authorList>
            <consortium name="EnsemblProtists"/>
        </authorList>
    </citation>
    <scope>IDENTIFICATION</scope>
</reference>
<evidence type="ECO:0000256" key="2">
    <source>
        <dbReference type="SAM" id="MobiDB-lite"/>
    </source>
</evidence>
<dbReference type="GeneID" id="17291923"/>
<dbReference type="SUPFAM" id="SSF48452">
    <property type="entry name" value="TPR-like"/>
    <property type="match status" value="1"/>
</dbReference>
<dbReference type="SUPFAM" id="SSF56112">
    <property type="entry name" value="Protein kinase-like (PK-like)"/>
    <property type="match status" value="1"/>
</dbReference>
<dbReference type="InterPro" id="IPR011990">
    <property type="entry name" value="TPR-like_helical_dom_sf"/>
</dbReference>
<dbReference type="Pfam" id="PF13374">
    <property type="entry name" value="TPR_10"/>
    <property type="match status" value="2"/>
</dbReference>
<organism evidence="3">
    <name type="scientific">Guillardia theta (strain CCMP2712)</name>
    <name type="common">Cryptophyte</name>
    <dbReference type="NCBI Taxonomy" id="905079"/>
    <lineage>
        <taxon>Eukaryota</taxon>
        <taxon>Cryptophyceae</taxon>
        <taxon>Pyrenomonadales</taxon>
        <taxon>Geminigeraceae</taxon>
        <taxon>Guillardia</taxon>
    </lineage>
</organism>
<evidence type="ECO:0000313" key="4">
    <source>
        <dbReference type="EnsemblProtists" id="EKX35205"/>
    </source>
</evidence>
<evidence type="ECO:0000313" key="3">
    <source>
        <dbReference type="EMBL" id="EKX35205.1"/>
    </source>
</evidence>
<evidence type="ECO:0008006" key="6">
    <source>
        <dbReference type="Google" id="ProtNLM"/>
    </source>
</evidence>
<feature type="compositionally biased region" description="Basic and acidic residues" evidence="2">
    <location>
        <begin position="128"/>
        <end position="143"/>
    </location>
</feature>
<dbReference type="PaxDb" id="55529-EKX35205"/>
<feature type="region of interest" description="Disordered" evidence="2">
    <location>
        <begin position="293"/>
        <end position="352"/>
    </location>
</feature>
<dbReference type="Gene3D" id="1.10.510.10">
    <property type="entry name" value="Transferase(Phosphotransferase) domain 1"/>
    <property type="match status" value="1"/>
</dbReference>
<reference evidence="5" key="2">
    <citation type="submission" date="2012-11" db="EMBL/GenBank/DDBJ databases">
        <authorList>
            <person name="Kuo A."/>
            <person name="Curtis B.A."/>
            <person name="Tanifuji G."/>
            <person name="Burki F."/>
            <person name="Gruber A."/>
            <person name="Irimia M."/>
            <person name="Maruyama S."/>
            <person name="Arias M.C."/>
            <person name="Ball S.G."/>
            <person name="Gile G.H."/>
            <person name="Hirakawa Y."/>
            <person name="Hopkins J.F."/>
            <person name="Rensing S.A."/>
            <person name="Schmutz J."/>
            <person name="Symeonidi A."/>
            <person name="Elias M."/>
            <person name="Eveleigh R.J."/>
            <person name="Herman E.K."/>
            <person name="Klute M.J."/>
            <person name="Nakayama T."/>
            <person name="Obornik M."/>
            <person name="Reyes-Prieto A."/>
            <person name="Armbrust E.V."/>
            <person name="Aves S.J."/>
            <person name="Beiko R.G."/>
            <person name="Coutinho P."/>
            <person name="Dacks J.B."/>
            <person name="Durnford D.G."/>
            <person name="Fast N.M."/>
            <person name="Green B.R."/>
            <person name="Grisdale C."/>
            <person name="Hempe F."/>
            <person name="Henrissat B."/>
            <person name="Hoppner M.P."/>
            <person name="Ishida K.-I."/>
            <person name="Kim E."/>
            <person name="Koreny L."/>
            <person name="Kroth P.G."/>
            <person name="Liu Y."/>
            <person name="Malik S.-B."/>
            <person name="Maier U.G."/>
            <person name="McRose D."/>
            <person name="Mock T."/>
            <person name="Neilson J.A."/>
            <person name="Onodera N.T."/>
            <person name="Poole A.M."/>
            <person name="Pritham E.J."/>
            <person name="Richards T.A."/>
            <person name="Rocap G."/>
            <person name="Roy S.W."/>
            <person name="Sarai C."/>
            <person name="Schaack S."/>
            <person name="Shirato S."/>
            <person name="Slamovits C.H."/>
            <person name="Spencer D.F."/>
            <person name="Suzuki S."/>
            <person name="Worden A.Z."/>
            <person name="Zauner S."/>
            <person name="Barry K."/>
            <person name="Bell C."/>
            <person name="Bharti A.K."/>
            <person name="Crow J.A."/>
            <person name="Grimwood J."/>
            <person name="Kramer R."/>
            <person name="Lindquist E."/>
            <person name="Lucas S."/>
            <person name="Salamov A."/>
            <person name="McFadden G.I."/>
            <person name="Lane C.E."/>
            <person name="Keeling P.J."/>
            <person name="Gray M.W."/>
            <person name="Grigoriev I.V."/>
            <person name="Archibald J.M."/>
        </authorList>
    </citation>
    <scope>NUCLEOTIDE SEQUENCE</scope>
    <source>
        <strain evidence="5">CCMP2712</strain>
    </source>
</reference>
<keyword evidence="1" id="KW-0802">TPR repeat</keyword>
<protein>
    <recommendedName>
        <fullName evidence="6">Protein kinase domain-containing protein</fullName>
    </recommendedName>
</protein>
<dbReference type="InterPro" id="IPR019734">
    <property type="entry name" value="TPR_rpt"/>
</dbReference>